<name>A0ACD5BGB2_9PSEU</name>
<dbReference type="Proteomes" id="UP001456344">
    <property type="component" value="Chromosome"/>
</dbReference>
<gene>
    <name evidence="1" type="ORF">LCL61_23195</name>
</gene>
<evidence type="ECO:0000313" key="2">
    <source>
        <dbReference type="Proteomes" id="UP001456344"/>
    </source>
</evidence>
<evidence type="ECO:0000313" key="1">
    <source>
        <dbReference type="EMBL" id="WYW18453.1"/>
    </source>
</evidence>
<proteinExistence type="predicted"/>
<protein>
    <submittedName>
        <fullName evidence="1">Uncharacterized protein</fullName>
    </submittedName>
</protein>
<organism evidence="1 2">
    <name type="scientific">Amycolatopsis coloradensis</name>
    <dbReference type="NCBI Taxonomy" id="76021"/>
    <lineage>
        <taxon>Bacteria</taxon>
        <taxon>Bacillati</taxon>
        <taxon>Actinomycetota</taxon>
        <taxon>Actinomycetes</taxon>
        <taxon>Pseudonocardiales</taxon>
        <taxon>Pseudonocardiaceae</taxon>
        <taxon>Amycolatopsis</taxon>
    </lineage>
</organism>
<accession>A0ACD5BGB2</accession>
<keyword evidence="2" id="KW-1185">Reference proteome</keyword>
<sequence length="404" mass="40658">MFSELGKAAGDSLKRAVNWTRDLFSGDLGTQPVPVPTFVKQVHAGTSSPWHEAATQAGRASKGQGDHAGILREIIGGLDSSWSGAGADAARERVHKLYTVADSADRSMARNQQLVLTAASGFEHTRATLKPMPPRPDKSFGDVISPWDTDTEKAINDYNKKAEFNLATYKSYESQLKQAQSGLQRDYGQLGFYDGADIALVPPRKKGGTPPPGHPSPPPSVGGRSDGDGGYVGSSGFSPFPPPGHTPGTPGSGSHVGAGVGGDHTATSGYNPAARDGLSTPNIPSPSSGRTETGSGVGSGFLPGTPGSAIGGVGGRAGGVGAGRGSGAGVLGGAGGSESGRAGARSTGTGAPGAPGGAMAPGARGDKSEDIEHARKYGLEEAPLEIADIDPETGYTVVPPTIGT</sequence>
<reference evidence="1" key="1">
    <citation type="submission" date="2023-10" db="EMBL/GenBank/DDBJ databases">
        <title>Whole genome sequencing of actinobacterial strain Amycolatopsis sp. (BCA-696) identifies the underlying plant growth-promoting genes.</title>
        <authorList>
            <person name="Gandham P."/>
            <person name="Vadla N."/>
            <person name="Saji A."/>
            <person name="Srinivas V."/>
            <person name="Ruperao P."/>
            <person name="Selvanayagam S."/>
            <person name="Saxena R.K."/>
            <person name="Rathore A."/>
            <person name="Gopalakrishnan S."/>
            <person name="Thakur V."/>
        </authorList>
    </citation>
    <scope>NUCLEOTIDE SEQUENCE</scope>
    <source>
        <strain evidence="1">BCA-696</strain>
    </source>
</reference>
<dbReference type="EMBL" id="CP150484">
    <property type="protein sequence ID" value="WYW18453.1"/>
    <property type="molecule type" value="Genomic_DNA"/>
</dbReference>